<dbReference type="GO" id="GO:0016020">
    <property type="term" value="C:membrane"/>
    <property type="evidence" value="ECO:0007669"/>
    <property type="project" value="UniProtKB-SubCell"/>
</dbReference>
<feature type="transmembrane region" description="Helical" evidence="6">
    <location>
        <begin position="235"/>
        <end position="254"/>
    </location>
</feature>
<name>A0A0A2H1A0_9FLAO</name>
<dbReference type="OrthoDB" id="1521937at2"/>
<keyword evidence="3" id="KW-0479">Metal-binding</keyword>
<feature type="transmembrane region" description="Helical" evidence="6">
    <location>
        <begin position="106"/>
        <end position="122"/>
    </location>
</feature>
<keyword evidence="4 6" id="KW-1133">Transmembrane helix</keyword>
<evidence type="ECO:0000256" key="6">
    <source>
        <dbReference type="SAM" id="Phobius"/>
    </source>
</evidence>
<evidence type="ECO:0000313" key="8">
    <source>
        <dbReference type="EMBL" id="KGO06410.1"/>
    </source>
</evidence>
<dbReference type="Pfam" id="PF07291">
    <property type="entry name" value="MauE"/>
    <property type="match status" value="1"/>
</dbReference>
<dbReference type="PROSITE" id="PS01047">
    <property type="entry name" value="HMA_1"/>
    <property type="match status" value="1"/>
</dbReference>
<dbReference type="InterPro" id="IPR017969">
    <property type="entry name" value="Heavy-metal-associated_CS"/>
</dbReference>
<comment type="caution">
    <text evidence="8">The sequence shown here is derived from an EMBL/GenBank/DDBJ whole genome shotgun (WGS) entry which is preliminary data.</text>
</comment>
<dbReference type="PROSITE" id="PS50846">
    <property type="entry name" value="HMA_2"/>
    <property type="match status" value="1"/>
</dbReference>
<evidence type="ECO:0000259" key="7">
    <source>
        <dbReference type="PROSITE" id="PS50846"/>
    </source>
</evidence>
<dbReference type="EMBL" id="JSAQ01000001">
    <property type="protein sequence ID" value="KGO06410.1"/>
    <property type="molecule type" value="Genomic_DNA"/>
</dbReference>
<organism evidence="8 9">
    <name type="scientific">Dokdonia donghaensis DSW-1</name>
    <dbReference type="NCBI Taxonomy" id="1300343"/>
    <lineage>
        <taxon>Bacteria</taxon>
        <taxon>Pseudomonadati</taxon>
        <taxon>Bacteroidota</taxon>
        <taxon>Flavobacteriia</taxon>
        <taxon>Flavobacteriales</taxon>
        <taxon>Flavobacteriaceae</taxon>
        <taxon>Dokdonia</taxon>
    </lineage>
</organism>
<dbReference type="InterPro" id="IPR009908">
    <property type="entry name" value="Methylamine_util_MauE"/>
</dbReference>
<dbReference type="KEGG" id="ddo:I597_0033"/>
<keyword evidence="2 6" id="KW-0812">Transmembrane</keyword>
<evidence type="ECO:0000313" key="9">
    <source>
        <dbReference type="Proteomes" id="UP000030140"/>
    </source>
</evidence>
<evidence type="ECO:0000256" key="1">
    <source>
        <dbReference type="ARBA" id="ARBA00004141"/>
    </source>
</evidence>
<dbReference type="Pfam" id="PF00403">
    <property type="entry name" value="HMA"/>
    <property type="match status" value="1"/>
</dbReference>
<gene>
    <name evidence="8" type="ORF">NV36_05850</name>
</gene>
<dbReference type="PATRIC" id="fig|1300343.5.peg.35"/>
<dbReference type="CDD" id="cd00371">
    <property type="entry name" value="HMA"/>
    <property type="match status" value="1"/>
</dbReference>
<dbReference type="GO" id="GO:0046872">
    <property type="term" value="F:metal ion binding"/>
    <property type="evidence" value="ECO:0007669"/>
    <property type="project" value="UniProtKB-KW"/>
</dbReference>
<dbReference type="InterPro" id="IPR006121">
    <property type="entry name" value="HMA_dom"/>
</dbReference>
<evidence type="ECO:0000256" key="2">
    <source>
        <dbReference type="ARBA" id="ARBA00022692"/>
    </source>
</evidence>
<dbReference type="Gene3D" id="3.30.70.100">
    <property type="match status" value="1"/>
</dbReference>
<dbReference type="Proteomes" id="UP000030140">
    <property type="component" value="Unassembled WGS sequence"/>
</dbReference>
<feature type="domain" description="HMA" evidence="7">
    <location>
        <begin position="2"/>
        <end position="67"/>
    </location>
</feature>
<protein>
    <submittedName>
        <fullName evidence="8">Heavy metal transporter</fullName>
    </submittedName>
</protein>
<reference evidence="8 9" key="1">
    <citation type="submission" date="2014-10" db="EMBL/GenBank/DDBJ databases">
        <title>Draft genome sequence of the proteorhodopsin-containing marine bacterium Dokdonia donghaensis.</title>
        <authorList>
            <person name="Gomez-Consarnau L."/>
            <person name="Gonzalez J.M."/>
            <person name="Riedel T."/>
            <person name="Jaenicke S."/>
            <person name="Wagner-Doebler I."/>
            <person name="Fuhrman J.A."/>
        </authorList>
    </citation>
    <scope>NUCLEOTIDE SEQUENCE [LARGE SCALE GENOMIC DNA]</scope>
    <source>
        <strain evidence="8 9">DSW-1</strain>
    </source>
</reference>
<keyword evidence="5 6" id="KW-0472">Membrane</keyword>
<feature type="transmembrane region" description="Helical" evidence="6">
    <location>
        <begin position="134"/>
        <end position="151"/>
    </location>
</feature>
<accession>A0A0A2H1A0</accession>
<comment type="subcellular location">
    <subcellularLocation>
        <location evidence="1">Membrane</location>
        <topology evidence="1">Multi-pass membrane protein</topology>
    </subcellularLocation>
</comment>
<feature type="transmembrane region" description="Helical" evidence="6">
    <location>
        <begin position="191"/>
        <end position="214"/>
    </location>
</feature>
<evidence type="ECO:0000256" key="3">
    <source>
        <dbReference type="ARBA" id="ARBA00022723"/>
    </source>
</evidence>
<proteinExistence type="predicted"/>
<evidence type="ECO:0000256" key="4">
    <source>
        <dbReference type="ARBA" id="ARBA00022989"/>
    </source>
</evidence>
<keyword evidence="9" id="KW-1185">Reference proteome</keyword>
<feature type="transmembrane region" description="Helical" evidence="6">
    <location>
        <begin position="163"/>
        <end position="185"/>
    </location>
</feature>
<evidence type="ECO:0000256" key="5">
    <source>
        <dbReference type="ARBA" id="ARBA00023136"/>
    </source>
</evidence>
<sequence length="255" mass="28089">MKTQVYSIKGMTCNGCRTGVEQKLAGVAGVSQAIVSLENEEATLTMDDEVTLDHLKSALPEKYRISLKKYSKAESETQEKSTGVFASNEIATPEASESKLQQLKPLFLIFLFITGAAVLLHFKDGLWDQAMLDFMGLFYVVFSFFKFLDINGFKTSFAMYDPLAGAVPAYGYVYPFIELALGLMFLMRLQIVIALVLTIVILGITTVGVTRSLLSKKEIQCACLGTALKLPMTEATFIENAIMIVMAVIMLTNLL</sequence>
<dbReference type="GO" id="GO:0030416">
    <property type="term" value="P:methylamine metabolic process"/>
    <property type="evidence" value="ECO:0007669"/>
    <property type="project" value="InterPro"/>
</dbReference>
<dbReference type="RefSeq" id="WP_035325414.1">
    <property type="nucleotide sequence ID" value="NZ_CP015125.1"/>
</dbReference>
<dbReference type="SUPFAM" id="SSF55008">
    <property type="entry name" value="HMA, heavy metal-associated domain"/>
    <property type="match status" value="1"/>
</dbReference>
<dbReference type="InterPro" id="IPR036163">
    <property type="entry name" value="HMA_dom_sf"/>
</dbReference>
<dbReference type="AlphaFoldDB" id="A0A0A2H1A0"/>